<dbReference type="PROSITE" id="PS00369">
    <property type="entry name" value="PTS_HPR_HIS"/>
    <property type="match status" value="1"/>
</dbReference>
<dbReference type="AlphaFoldDB" id="A0A8J3GRR4"/>
<evidence type="ECO:0000256" key="4">
    <source>
        <dbReference type="ARBA" id="ARBA00003681"/>
    </source>
</evidence>
<dbReference type="Pfam" id="PF03610">
    <property type="entry name" value="EIIA-man"/>
    <property type="match status" value="1"/>
</dbReference>
<keyword evidence="14" id="KW-0598">Phosphotransferase system</keyword>
<evidence type="ECO:0000256" key="1">
    <source>
        <dbReference type="ARBA" id="ARBA00000683"/>
    </source>
</evidence>
<dbReference type="InterPro" id="IPR004701">
    <property type="entry name" value="PTS_EIIA_man-typ"/>
</dbReference>
<dbReference type="GO" id="GO:0008965">
    <property type="term" value="F:phosphoenolpyruvate-protein phosphotransferase activity"/>
    <property type="evidence" value="ECO:0007669"/>
    <property type="project" value="UniProtKB-EC"/>
</dbReference>
<dbReference type="InterPro" id="IPR008279">
    <property type="entry name" value="PEP-util_enz_mobile_dom"/>
</dbReference>
<dbReference type="Pfam" id="PF05524">
    <property type="entry name" value="PEP-utilisers_N"/>
    <property type="match status" value="1"/>
</dbReference>
<dbReference type="PANTHER" id="PTHR46244:SF3">
    <property type="entry name" value="PHOSPHOENOLPYRUVATE-PROTEIN PHOSPHOTRANSFERASE"/>
    <property type="match status" value="1"/>
</dbReference>
<evidence type="ECO:0000256" key="13">
    <source>
        <dbReference type="ARBA" id="ARBA00022679"/>
    </source>
</evidence>
<dbReference type="GO" id="GO:0046872">
    <property type="term" value="F:metal ion binding"/>
    <property type="evidence" value="ECO:0007669"/>
    <property type="project" value="UniProtKB-KW"/>
</dbReference>
<dbReference type="Pfam" id="PF00391">
    <property type="entry name" value="PEP-utilizers"/>
    <property type="match status" value="1"/>
</dbReference>
<dbReference type="SUPFAM" id="SSF52009">
    <property type="entry name" value="Phosphohistidine domain"/>
    <property type="match status" value="1"/>
</dbReference>
<dbReference type="InterPro" id="IPR036662">
    <property type="entry name" value="PTS_EIIA_man-typ_sf"/>
</dbReference>
<dbReference type="PANTHER" id="PTHR46244">
    <property type="entry name" value="PHOSPHOENOLPYRUVATE-PROTEIN PHOSPHOTRANSFERASE"/>
    <property type="match status" value="1"/>
</dbReference>
<accession>A0A8J3GRR4</accession>
<dbReference type="PRINTS" id="PR01736">
    <property type="entry name" value="PHPHTRNFRASE"/>
</dbReference>
<evidence type="ECO:0000256" key="16">
    <source>
        <dbReference type="ARBA" id="ARBA00022777"/>
    </source>
</evidence>
<dbReference type="Gene3D" id="3.40.50.510">
    <property type="entry name" value="Phosphotransferase system, mannose-type IIA component"/>
    <property type="match status" value="1"/>
</dbReference>
<comment type="function">
    <text evidence="3">General (non sugar-specific) component of the phosphoenolpyruvate-dependent sugar phosphotransferase system (sugar PTS). This major carbohydrate active-transport system catalyzes the phosphorylation of incoming sugar substrates concomitantly with their translocation across the cell membrane. Enzyme I transfers the phosphoryl group from phosphoenolpyruvate (PEP) to the phosphoryl carrier protein (HPr).</text>
</comment>
<evidence type="ECO:0000259" key="20">
    <source>
        <dbReference type="PROSITE" id="PS51096"/>
    </source>
</evidence>
<dbReference type="PROSITE" id="PS00370">
    <property type="entry name" value="PEP_ENZYMES_PHOS_SITE"/>
    <property type="match status" value="1"/>
</dbReference>
<organism evidence="22 23">
    <name type="scientific">Pseudolysinimonas yzui</name>
    <dbReference type="NCBI Taxonomy" id="2708254"/>
    <lineage>
        <taxon>Bacteria</taxon>
        <taxon>Bacillati</taxon>
        <taxon>Actinomycetota</taxon>
        <taxon>Actinomycetes</taxon>
        <taxon>Micrococcales</taxon>
        <taxon>Microbacteriaceae</taxon>
        <taxon>Pseudolysinimonas</taxon>
    </lineage>
</organism>
<dbReference type="NCBIfam" id="TIGR01417">
    <property type="entry name" value="PTS_I_fam"/>
    <property type="match status" value="1"/>
</dbReference>
<dbReference type="InterPro" id="IPR018274">
    <property type="entry name" value="PEP_util_AS"/>
</dbReference>
<evidence type="ECO:0000256" key="11">
    <source>
        <dbReference type="ARBA" id="ARBA00022490"/>
    </source>
</evidence>
<dbReference type="InterPro" id="IPR001020">
    <property type="entry name" value="PTS_HPr_His_P_site"/>
</dbReference>
<feature type="domain" description="HPr" evidence="21">
    <location>
        <begin position="150"/>
        <end position="239"/>
    </location>
</feature>
<dbReference type="PROSITE" id="PS51096">
    <property type="entry name" value="PTS_EIIA_TYPE_4"/>
    <property type="match status" value="1"/>
</dbReference>
<sequence>MIGIVAVSHSLQLAEAAVSLALQMVPTAAPRVLVAAGAGVEKDGSPIVGTDATRVAAAIDALADTDGVLVLMDLGSAVLSAELALELTTSSVEVRLSSAPFVEGLLAAVVRASGGAALAEVAAEAESALLSKSGQLGEQAAAAPEASVSGAERLVAVAVLTNPLGLHVRPAALVATAVRTADVTIRATRTGAVANAASPTALLALGARRGDQIEISAAPAARSELDRILALVADGFGELDAAQPEPAPSPTAAPARPVGVSPGRAVGPVVHLGSTVEEPARGRALAEGARVAEVARLRAAATRVAGELETRAAAARGEARSILMATALMARDPALLDPAVAAIADRGTAAPRAVWDAAAEVAQTLEALGGRIAERTADVRDVRDRIVAVLTGQVLGGVPERADPFVLVARDLAPADTATLDPATVVALVTEEGGPTSHTAIIARSLGIPAVVAATGALGIPEGTVVLVDGATGEVRRDPDAATVAAVAAEAAAARPARLAAPGATRDGHPVALLANIGDARGATAAAEAGAEGVGLFRSEFLFLDRTDAPGRAEQVEAYRAVFAAFPERKVVVRTLDAGADKPLPFLTADAEENPALGVRGLRTARRRPEVLDEQLAAIAEAAAAETAQVQVMAPMVATLEEAREVVARCRAVGLESAGIMIETPAAAIRADDLLAAVDFVSIGTNDLTQYTMAADRMIGELADLNDPWQPAVLQLIADVGAASQRTGTPVGVCGEAAADPLLAVVFVGLGVGSLSMTPRALSAVGEVLASVSRADCVRIAAAALAASTAADARAATASALGAISLG</sequence>
<dbReference type="InterPro" id="IPR000121">
    <property type="entry name" value="PEP_util_C"/>
</dbReference>
<evidence type="ECO:0000256" key="8">
    <source>
        <dbReference type="ARBA" id="ARBA00016544"/>
    </source>
</evidence>
<evidence type="ECO:0000256" key="9">
    <source>
        <dbReference type="ARBA" id="ARBA00020422"/>
    </source>
</evidence>
<dbReference type="InterPro" id="IPR023151">
    <property type="entry name" value="PEP_util_CS"/>
</dbReference>
<feature type="region of interest" description="Disordered" evidence="19">
    <location>
        <begin position="240"/>
        <end position="260"/>
    </location>
</feature>
<dbReference type="SUPFAM" id="SSF51621">
    <property type="entry name" value="Phosphoenolpyruvate/pyruvate domain"/>
    <property type="match status" value="1"/>
</dbReference>
<keyword evidence="10" id="KW-0813">Transport</keyword>
<reference evidence="22" key="1">
    <citation type="journal article" date="2014" name="Int. J. Syst. Evol. Microbiol.">
        <title>Complete genome sequence of Corynebacterium casei LMG S-19264T (=DSM 44701T), isolated from a smear-ripened cheese.</title>
        <authorList>
            <consortium name="US DOE Joint Genome Institute (JGI-PGF)"/>
            <person name="Walter F."/>
            <person name="Albersmeier A."/>
            <person name="Kalinowski J."/>
            <person name="Ruckert C."/>
        </authorList>
    </citation>
    <scope>NUCLEOTIDE SEQUENCE</scope>
    <source>
        <strain evidence="22">CGMCC 1.16548</strain>
    </source>
</reference>
<proteinExistence type="inferred from homology"/>
<dbReference type="InterPro" id="IPR035895">
    <property type="entry name" value="HPr-like_sf"/>
</dbReference>
<evidence type="ECO:0000256" key="14">
    <source>
        <dbReference type="ARBA" id="ARBA00022683"/>
    </source>
</evidence>
<dbReference type="InterPro" id="IPR036618">
    <property type="entry name" value="PtsI_HPr-bd_sf"/>
</dbReference>
<dbReference type="Gene3D" id="3.20.20.60">
    <property type="entry name" value="Phosphoenolpyruvate-binding domains"/>
    <property type="match status" value="1"/>
</dbReference>
<reference evidence="22" key="2">
    <citation type="submission" date="2020-09" db="EMBL/GenBank/DDBJ databases">
        <authorList>
            <person name="Sun Q."/>
            <person name="Zhou Y."/>
        </authorList>
    </citation>
    <scope>NUCLEOTIDE SEQUENCE</scope>
    <source>
        <strain evidence="22">CGMCC 1.16548</strain>
    </source>
</reference>
<protein>
    <recommendedName>
        <fullName evidence="9">Phosphocarrier protein HPr</fullName>
        <ecNumber evidence="7">2.7.3.9</ecNumber>
    </recommendedName>
    <alternativeName>
        <fullName evidence="8">Phosphoenolpyruvate-protein phosphotransferase</fullName>
    </alternativeName>
    <alternativeName>
        <fullName evidence="18">Phosphotransferase system, enzyme I</fullName>
    </alternativeName>
</protein>
<evidence type="ECO:0000256" key="12">
    <source>
        <dbReference type="ARBA" id="ARBA00022597"/>
    </source>
</evidence>
<comment type="cofactor">
    <cofactor evidence="2">
        <name>Mg(2+)</name>
        <dbReference type="ChEBI" id="CHEBI:18420"/>
    </cofactor>
</comment>
<dbReference type="Pfam" id="PF02896">
    <property type="entry name" value="PEP-utilizers_C"/>
    <property type="match status" value="1"/>
</dbReference>
<keyword evidence="23" id="KW-1185">Reference proteome</keyword>
<dbReference type="InterPro" id="IPR006318">
    <property type="entry name" value="PTS_EI-like"/>
</dbReference>
<dbReference type="GO" id="GO:0005737">
    <property type="term" value="C:cytoplasm"/>
    <property type="evidence" value="ECO:0007669"/>
    <property type="project" value="UniProtKB-SubCell"/>
</dbReference>
<comment type="catalytic activity">
    <reaction evidence="1">
        <text>L-histidyl-[protein] + phosphoenolpyruvate = N(pros)-phospho-L-histidyl-[protein] + pyruvate</text>
        <dbReference type="Rhea" id="RHEA:23880"/>
        <dbReference type="Rhea" id="RHEA-COMP:9745"/>
        <dbReference type="Rhea" id="RHEA-COMP:9746"/>
        <dbReference type="ChEBI" id="CHEBI:15361"/>
        <dbReference type="ChEBI" id="CHEBI:29979"/>
        <dbReference type="ChEBI" id="CHEBI:58702"/>
        <dbReference type="ChEBI" id="CHEBI:64837"/>
        <dbReference type="EC" id="2.7.3.9"/>
    </reaction>
</comment>
<evidence type="ECO:0000256" key="7">
    <source>
        <dbReference type="ARBA" id="ARBA00012232"/>
    </source>
</evidence>
<dbReference type="InterPro" id="IPR040442">
    <property type="entry name" value="Pyrv_kinase-like_dom_sf"/>
</dbReference>
<evidence type="ECO:0000256" key="6">
    <source>
        <dbReference type="ARBA" id="ARBA00007837"/>
    </source>
</evidence>
<dbReference type="InterPro" id="IPR050499">
    <property type="entry name" value="PEP-utilizing_PTS_enzyme"/>
</dbReference>
<evidence type="ECO:0000256" key="15">
    <source>
        <dbReference type="ARBA" id="ARBA00022723"/>
    </source>
</evidence>
<evidence type="ECO:0000313" key="23">
    <source>
        <dbReference type="Proteomes" id="UP000617531"/>
    </source>
</evidence>
<keyword evidence="11" id="KW-0963">Cytoplasm</keyword>
<evidence type="ECO:0000256" key="3">
    <source>
        <dbReference type="ARBA" id="ARBA00002728"/>
    </source>
</evidence>
<dbReference type="GO" id="GO:0009401">
    <property type="term" value="P:phosphoenolpyruvate-dependent sugar phosphotransferase system"/>
    <property type="evidence" value="ECO:0007669"/>
    <property type="project" value="UniProtKB-KW"/>
</dbReference>
<dbReference type="PROSITE" id="PS00742">
    <property type="entry name" value="PEP_ENZYMES_2"/>
    <property type="match status" value="1"/>
</dbReference>
<dbReference type="EMBL" id="BNAI01000004">
    <property type="protein sequence ID" value="GHF20191.1"/>
    <property type="molecule type" value="Genomic_DNA"/>
</dbReference>
<dbReference type="SUPFAM" id="SSF53062">
    <property type="entry name" value="PTS system fructose IIA component-like"/>
    <property type="match status" value="1"/>
</dbReference>
<comment type="function">
    <text evidence="4">General (non sugar-specific) component of the phosphoenolpyruvate-dependent sugar phosphotransferase system (sugar PTS). This major carbohydrate active-transport system catalyzes the phosphorylation of incoming sugar substrates concomitantly with their translocation across the cell membrane. The phosphoryl group from phosphoenolpyruvate (PEP) is transferred to the phosphoryl carrier protein HPr by enzyme I. Phospho-HPr then transfers it to the PTS EIIA domain.</text>
</comment>
<keyword evidence="13" id="KW-0808">Transferase</keyword>
<dbReference type="PROSITE" id="PS51350">
    <property type="entry name" value="PTS_HPR_DOM"/>
    <property type="match status" value="1"/>
</dbReference>
<dbReference type="SUPFAM" id="SSF55594">
    <property type="entry name" value="HPr-like"/>
    <property type="match status" value="1"/>
</dbReference>
<dbReference type="CDD" id="cd00367">
    <property type="entry name" value="PTS-HPr_like"/>
    <property type="match status" value="1"/>
</dbReference>
<dbReference type="GO" id="GO:0016020">
    <property type="term" value="C:membrane"/>
    <property type="evidence" value="ECO:0007669"/>
    <property type="project" value="InterPro"/>
</dbReference>
<dbReference type="InterPro" id="IPR000032">
    <property type="entry name" value="HPr-like"/>
</dbReference>
<evidence type="ECO:0000313" key="22">
    <source>
        <dbReference type="EMBL" id="GHF20191.1"/>
    </source>
</evidence>
<dbReference type="InterPro" id="IPR036637">
    <property type="entry name" value="Phosphohistidine_dom_sf"/>
</dbReference>
<dbReference type="GO" id="GO:0016301">
    <property type="term" value="F:kinase activity"/>
    <property type="evidence" value="ECO:0007669"/>
    <property type="project" value="UniProtKB-KW"/>
</dbReference>
<dbReference type="Gene3D" id="3.50.30.10">
    <property type="entry name" value="Phosphohistidine domain"/>
    <property type="match status" value="1"/>
</dbReference>
<name>A0A8J3GRR4_9MICO</name>
<dbReference type="Gene3D" id="1.10.274.10">
    <property type="entry name" value="PtsI, HPr-binding domain"/>
    <property type="match status" value="1"/>
</dbReference>
<keyword evidence="16" id="KW-0418">Kinase</keyword>
<evidence type="ECO:0000259" key="21">
    <source>
        <dbReference type="PROSITE" id="PS51350"/>
    </source>
</evidence>
<dbReference type="EC" id="2.7.3.9" evidence="7"/>
<evidence type="ECO:0000256" key="5">
    <source>
        <dbReference type="ARBA" id="ARBA00004496"/>
    </source>
</evidence>
<keyword evidence="17" id="KW-0460">Magnesium</keyword>
<feature type="domain" description="PTS EIIA type-4" evidence="20">
    <location>
        <begin position="1"/>
        <end position="138"/>
    </location>
</feature>
<keyword evidence="15" id="KW-0479">Metal-binding</keyword>
<dbReference type="SUPFAM" id="SSF47831">
    <property type="entry name" value="Enzyme I of the PEP:sugar phosphotransferase system HPr-binding (sub)domain"/>
    <property type="match status" value="1"/>
</dbReference>
<comment type="subcellular location">
    <subcellularLocation>
        <location evidence="5">Cytoplasm</location>
    </subcellularLocation>
</comment>
<keyword evidence="12" id="KW-0762">Sugar transport</keyword>
<evidence type="ECO:0000256" key="19">
    <source>
        <dbReference type="SAM" id="MobiDB-lite"/>
    </source>
</evidence>
<dbReference type="Pfam" id="PF00381">
    <property type="entry name" value="PTS-HPr"/>
    <property type="match status" value="1"/>
</dbReference>
<evidence type="ECO:0000256" key="10">
    <source>
        <dbReference type="ARBA" id="ARBA00022448"/>
    </source>
</evidence>
<dbReference type="InterPro" id="IPR015813">
    <property type="entry name" value="Pyrv/PenolPyrv_kinase-like_dom"/>
</dbReference>
<comment type="similarity">
    <text evidence="6">Belongs to the PEP-utilizing enzyme family.</text>
</comment>
<gene>
    <name evidence="22" type="ORF">GCM10011600_21380</name>
</gene>
<dbReference type="InterPro" id="IPR008731">
    <property type="entry name" value="PTS_EIN"/>
</dbReference>
<comment type="caution">
    <text evidence="22">The sequence shown here is derived from an EMBL/GenBank/DDBJ whole genome shotgun (WGS) entry which is preliminary data.</text>
</comment>
<dbReference type="Proteomes" id="UP000617531">
    <property type="component" value="Unassembled WGS sequence"/>
</dbReference>
<evidence type="ECO:0000256" key="2">
    <source>
        <dbReference type="ARBA" id="ARBA00001946"/>
    </source>
</evidence>
<evidence type="ECO:0000256" key="17">
    <source>
        <dbReference type="ARBA" id="ARBA00022842"/>
    </source>
</evidence>
<evidence type="ECO:0000256" key="18">
    <source>
        <dbReference type="ARBA" id="ARBA00033235"/>
    </source>
</evidence>
<dbReference type="Gene3D" id="3.30.1340.10">
    <property type="entry name" value="HPr-like"/>
    <property type="match status" value="1"/>
</dbReference>